<dbReference type="Proteomes" id="UP000032740">
    <property type="component" value="Chromosome"/>
</dbReference>
<evidence type="ECO:0000313" key="2">
    <source>
        <dbReference type="Proteomes" id="UP000032740"/>
    </source>
</evidence>
<sequence>MKKKIILPILIITVLLTLTGGAYAYWASTVSGSNSNAESNVTVDQAGVVTTTLNVTAEAQDKILVPVGKEKNGVSVSKVTSSFSILWSGIGAEGTQGTLTATLLSVKAGGVEIDKTLFTLDNLSITKINVGTGKTVSLDIEFTNEPKDAKEYAKIAGKEITMTIQFSVFSSSIIA</sequence>
<evidence type="ECO:0000313" key="1">
    <source>
        <dbReference type="EMBL" id="CCV64240.1"/>
    </source>
</evidence>
<protein>
    <submittedName>
        <fullName evidence="1">Uncharacterized protein</fullName>
    </submittedName>
</protein>
<proteinExistence type="predicted"/>
<reference evidence="1 2" key="1">
    <citation type="journal article" date="2013" name="J. Mol. Microbiol. Biotechnol.">
        <title>Analysis of the Complete Genomes of Acholeplasma brassicae , A. palmae and A. laidlawii and Their Comparison to the Obligate Parasites from ' Candidatus Phytoplasma'.</title>
        <authorList>
            <person name="Kube M."/>
            <person name="Siewert C."/>
            <person name="Migdoll A.M."/>
            <person name="Duduk B."/>
            <person name="Holz S."/>
            <person name="Rabus R."/>
            <person name="Seemuller E."/>
            <person name="Mitrovic J."/>
            <person name="Muller I."/>
            <person name="Buttner C."/>
            <person name="Reinhardt R."/>
        </authorList>
    </citation>
    <scope>NUCLEOTIDE SEQUENCE [LARGE SCALE GENOMIC DNA]</scope>
    <source>
        <strain evidence="1 2">J233</strain>
    </source>
</reference>
<accession>U4KPN7</accession>
<dbReference type="RefSeq" id="WP_026658398.1">
    <property type="nucleotide sequence ID" value="NC_022538.1"/>
</dbReference>
<dbReference type="HOGENOM" id="CLU_1567284_0_0_14"/>
<dbReference type="EMBL" id="FO681347">
    <property type="protein sequence ID" value="CCV64240.1"/>
    <property type="molecule type" value="Genomic_DNA"/>
</dbReference>
<dbReference type="KEGG" id="apal:BN85406630"/>
<keyword evidence="2" id="KW-1185">Reference proteome</keyword>
<organism evidence="1 2">
    <name type="scientific">Alteracholeplasma palmae (strain ATCC 49389 / J233)</name>
    <name type="common">Acholeplasma palmae</name>
    <dbReference type="NCBI Taxonomy" id="1318466"/>
    <lineage>
        <taxon>Bacteria</taxon>
        <taxon>Bacillati</taxon>
        <taxon>Mycoplasmatota</taxon>
        <taxon>Mollicutes</taxon>
        <taxon>Acholeplasmatales</taxon>
        <taxon>Acholeplasmataceae</taxon>
        <taxon>Acholeplasma</taxon>
    </lineage>
</organism>
<gene>
    <name evidence="1" type="ORF">BN85406630</name>
</gene>
<dbReference type="AlphaFoldDB" id="U4KPN7"/>
<name>U4KPN7_ALTPJ</name>